<keyword evidence="2" id="KW-1133">Transmembrane helix</keyword>
<feature type="transmembrane region" description="Helical" evidence="2">
    <location>
        <begin position="37"/>
        <end position="60"/>
    </location>
</feature>
<dbReference type="Gene3D" id="3.40.50.150">
    <property type="entry name" value="Vaccinia Virus protein VP39"/>
    <property type="match status" value="1"/>
</dbReference>
<dbReference type="AlphaFoldDB" id="A0A378I3E7"/>
<proteinExistence type="predicted"/>
<feature type="transmembrane region" description="Helical" evidence="2">
    <location>
        <begin position="181"/>
        <end position="198"/>
    </location>
</feature>
<feature type="transmembrane region" description="Helical" evidence="2">
    <location>
        <begin position="381"/>
        <end position="402"/>
    </location>
</feature>
<keyword evidence="4" id="KW-1185">Reference proteome</keyword>
<feature type="transmembrane region" description="Helical" evidence="2">
    <location>
        <begin position="414"/>
        <end position="439"/>
    </location>
</feature>
<feature type="transmembrane region" description="Helical" evidence="2">
    <location>
        <begin position="295"/>
        <end position="315"/>
    </location>
</feature>
<keyword evidence="2" id="KW-0472">Membrane</keyword>
<dbReference type="GO" id="GO:0006596">
    <property type="term" value="P:polyamine biosynthetic process"/>
    <property type="evidence" value="ECO:0007669"/>
    <property type="project" value="UniProtKB-KW"/>
</dbReference>
<evidence type="ECO:0000256" key="1">
    <source>
        <dbReference type="ARBA" id="ARBA00023115"/>
    </source>
</evidence>
<dbReference type="RefSeq" id="WP_115303189.1">
    <property type="nucleotide sequence ID" value="NZ_CAAAHO010000002.1"/>
</dbReference>
<feature type="transmembrane region" description="Helical" evidence="2">
    <location>
        <begin position="108"/>
        <end position="129"/>
    </location>
</feature>
<evidence type="ECO:0000256" key="2">
    <source>
        <dbReference type="SAM" id="Phobius"/>
    </source>
</evidence>
<evidence type="ECO:0000313" key="4">
    <source>
        <dbReference type="Proteomes" id="UP000254968"/>
    </source>
</evidence>
<dbReference type="InterPro" id="IPR029063">
    <property type="entry name" value="SAM-dependent_MTases_sf"/>
</dbReference>
<protein>
    <submittedName>
        <fullName evidence="3">Spermidine synthase</fullName>
    </submittedName>
</protein>
<gene>
    <name evidence="3" type="ORF">NCTC13315_02066</name>
</gene>
<dbReference type="OrthoDB" id="9761985at2"/>
<dbReference type="EMBL" id="UGNV01000001">
    <property type="protein sequence ID" value="STX29523.1"/>
    <property type="molecule type" value="Genomic_DNA"/>
</dbReference>
<feature type="transmembrane region" description="Helical" evidence="2">
    <location>
        <begin position="141"/>
        <end position="161"/>
    </location>
</feature>
<feature type="transmembrane region" description="Helical" evidence="2">
    <location>
        <begin position="327"/>
        <end position="345"/>
    </location>
</feature>
<feature type="transmembrane region" description="Helical" evidence="2">
    <location>
        <begin position="270"/>
        <end position="289"/>
    </location>
</feature>
<name>A0A378I3E7_9GAMM</name>
<accession>A0A378I3E7</accession>
<feature type="transmembrane region" description="Helical" evidence="2">
    <location>
        <begin position="240"/>
        <end position="258"/>
    </location>
</feature>
<keyword evidence="2" id="KW-0812">Transmembrane</keyword>
<feature type="transmembrane region" description="Helical" evidence="2">
    <location>
        <begin position="67"/>
        <end position="88"/>
    </location>
</feature>
<feature type="transmembrane region" description="Helical" evidence="2">
    <location>
        <begin position="210"/>
        <end position="234"/>
    </location>
</feature>
<dbReference type="SUPFAM" id="SSF53335">
    <property type="entry name" value="S-adenosyl-L-methionine-dependent methyltransferases"/>
    <property type="match status" value="1"/>
</dbReference>
<keyword evidence="1" id="KW-0620">Polyamine biosynthesis</keyword>
<sequence length="705" mass="79873">MIQLLFSISLFLSASLLFIIQPMVAKSLLPIYGGTPAVWTVCMLFFQALLLLAYGYAWALSYINHNWYWRLIHAGVLLLSVLWLPLYLTTSSANPVHSPDLIILKSLFMQLGLPLLVIASSAPLLQFAFSHTKSKKAPDPYFLYVASNIGSLLALLSYPWAVERWVDLSAQYQYWNDGFKLYLVLITSILFFVPYSYSKKIQAKRQSLSYYQLFTWISYSFIPCSLMLGVTFYISTDIAATPLFWVIPLALYLLSFIITFAQKPLIPHQWVVNNALLFAIFPLLAFILGVNSLSAYQLIIIHLAYFFIIALLCHGELVQRRPAAEHLTSFYVCLALGGVLAGLFNGLLAPRLFQGPYEYPLVVALSFLCFRLPLRGLNYTPLIIALLLLGSFFLPNLPWLNWVKKYHLAEFSSIIIMVIWARSCINLFVATVILFIFIFSPWFKHMPILAQQRNFYGIKQVSTIASGHALISQSTVHGIQVFSGQSTLLGTTSYYGPPALVIELLQQVPLLRSILIGLGTGTMVCQFRQSDQLEVIDIDEQVINIADNPRFFTYLRDCLAKPVITQGDGRLVLQQREKSSTDLLIIDAFSSDSIPTHLLTYEAFKLYKQKLTANGVLLVHISNRHINLLPVLTAIGRKLDWVVLHQYHTGNSKLGQFSSEWVVLTPNEPFAIELLRKNAGWKFVTTQKTMLWTDNYSNLIPLLKY</sequence>
<dbReference type="Proteomes" id="UP000254968">
    <property type="component" value="Unassembled WGS sequence"/>
</dbReference>
<evidence type="ECO:0000313" key="3">
    <source>
        <dbReference type="EMBL" id="STX29523.1"/>
    </source>
</evidence>
<dbReference type="NCBIfam" id="NF037959">
    <property type="entry name" value="MFS_SpdSyn"/>
    <property type="match status" value="1"/>
</dbReference>
<dbReference type="PANTHER" id="PTHR43317">
    <property type="entry name" value="THERMOSPERMINE SYNTHASE ACAULIS5"/>
    <property type="match status" value="1"/>
</dbReference>
<dbReference type="PANTHER" id="PTHR43317:SF1">
    <property type="entry name" value="THERMOSPERMINE SYNTHASE ACAULIS5"/>
    <property type="match status" value="1"/>
</dbReference>
<organism evidence="3 4">
    <name type="scientific">Legionella beliardensis</name>
    <dbReference type="NCBI Taxonomy" id="91822"/>
    <lineage>
        <taxon>Bacteria</taxon>
        <taxon>Pseudomonadati</taxon>
        <taxon>Pseudomonadota</taxon>
        <taxon>Gammaproteobacteria</taxon>
        <taxon>Legionellales</taxon>
        <taxon>Legionellaceae</taxon>
        <taxon>Legionella</taxon>
    </lineage>
</organism>
<reference evidence="3 4" key="1">
    <citation type="submission" date="2018-06" db="EMBL/GenBank/DDBJ databases">
        <authorList>
            <consortium name="Pathogen Informatics"/>
            <person name="Doyle S."/>
        </authorList>
    </citation>
    <scope>NUCLEOTIDE SEQUENCE [LARGE SCALE GENOMIC DNA]</scope>
    <source>
        <strain evidence="3 4">NCTC13315</strain>
    </source>
</reference>